<accession>A0A3M0G536</accession>
<keyword evidence="1" id="KW-1133">Transmembrane helix</keyword>
<proteinExistence type="predicted"/>
<dbReference type="OrthoDB" id="4792842at2"/>
<keyword evidence="1" id="KW-0472">Membrane</keyword>
<organism evidence="2 3">
    <name type="scientific">Tessaracoccus antarcticus</name>
    <dbReference type="NCBI Taxonomy" id="2479848"/>
    <lineage>
        <taxon>Bacteria</taxon>
        <taxon>Bacillati</taxon>
        <taxon>Actinomycetota</taxon>
        <taxon>Actinomycetes</taxon>
        <taxon>Propionibacteriales</taxon>
        <taxon>Propionibacteriaceae</taxon>
        <taxon>Tessaracoccus</taxon>
    </lineage>
</organism>
<sequence>MSAQAAFSTEERQEQGPRLTLVPPLRSTVSTVGFALIIMALVAVGMGLVMVVTTSVAAQSKELSGLRTEATLLEYRTASLTTELQTTSATGRLATRAADLGMVPNPYPAFIRLSDGKILGEPTPVRGNEVPYLRQHELTPPTAPRIRVLAGQDDAAAPTPTLPMAPGVDQ</sequence>
<gene>
    <name evidence="2" type="ORF">EAX62_07960</name>
</gene>
<evidence type="ECO:0000313" key="2">
    <source>
        <dbReference type="EMBL" id="RMB59688.1"/>
    </source>
</evidence>
<dbReference type="RefSeq" id="WP_121901167.1">
    <property type="nucleotide sequence ID" value="NZ_REFW01000002.1"/>
</dbReference>
<evidence type="ECO:0000256" key="1">
    <source>
        <dbReference type="SAM" id="Phobius"/>
    </source>
</evidence>
<keyword evidence="3" id="KW-1185">Reference proteome</keyword>
<dbReference type="Proteomes" id="UP000275256">
    <property type="component" value="Unassembled WGS sequence"/>
</dbReference>
<dbReference type="EMBL" id="REFW01000002">
    <property type="protein sequence ID" value="RMB59688.1"/>
    <property type="molecule type" value="Genomic_DNA"/>
</dbReference>
<reference evidence="2 3" key="1">
    <citation type="submission" date="2018-10" db="EMBL/GenBank/DDBJ databases">
        <title>Tessaracoccus antarcticuss sp. nov., isolated from sediment.</title>
        <authorList>
            <person name="Zhou L.Y."/>
            <person name="Du Z.J."/>
        </authorList>
    </citation>
    <scope>NUCLEOTIDE SEQUENCE [LARGE SCALE GENOMIC DNA]</scope>
    <source>
        <strain evidence="2 3">JDX10</strain>
    </source>
</reference>
<dbReference type="AlphaFoldDB" id="A0A3M0G536"/>
<evidence type="ECO:0000313" key="3">
    <source>
        <dbReference type="Proteomes" id="UP000275256"/>
    </source>
</evidence>
<name>A0A3M0G536_9ACTN</name>
<feature type="transmembrane region" description="Helical" evidence="1">
    <location>
        <begin position="32"/>
        <end position="58"/>
    </location>
</feature>
<comment type="caution">
    <text evidence="2">The sequence shown here is derived from an EMBL/GenBank/DDBJ whole genome shotgun (WGS) entry which is preliminary data.</text>
</comment>
<evidence type="ECO:0008006" key="4">
    <source>
        <dbReference type="Google" id="ProtNLM"/>
    </source>
</evidence>
<protein>
    <recommendedName>
        <fullName evidence="4">Cell division protein FtsL</fullName>
    </recommendedName>
</protein>
<keyword evidence="1" id="KW-0812">Transmembrane</keyword>